<dbReference type="InterPro" id="IPR000089">
    <property type="entry name" value="Biotin_lipoyl"/>
</dbReference>
<accession>A0A0P7C0G4</accession>
<dbReference type="InterPro" id="IPR003016">
    <property type="entry name" value="2-oxoA_DH_lipoyl-BS"/>
</dbReference>
<comment type="function">
    <text evidence="4">The pyruvate dehydrogenase complex catalyzes the overall conversion of pyruvate to acetyl-CoA and CO(2). It contains multiple copies of three enzymatic components: pyruvate dehydrogenase (E1), dihydrolipoamide acetyltransferase (E2) and lipoamide dehydrogenase (E3).</text>
</comment>
<keyword evidence="10" id="KW-1185">Reference proteome</keyword>
<evidence type="ECO:0000313" key="9">
    <source>
        <dbReference type="EMBL" id="KPM50109.1"/>
    </source>
</evidence>
<organism evidence="9 10">
    <name type="scientific">Jiulongibacter sediminis</name>
    <dbReference type="NCBI Taxonomy" id="1605367"/>
    <lineage>
        <taxon>Bacteria</taxon>
        <taxon>Pseudomonadati</taxon>
        <taxon>Bacteroidota</taxon>
        <taxon>Cytophagia</taxon>
        <taxon>Cytophagales</taxon>
        <taxon>Leadbetterellaceae</taxon>
        <taxon>Jiulongibacter</taxon>
    </lineage>
</organism>
<keyword evidence="5" id="KW-0012">Acyltransferase</keyword>
<sequence>MAEVIRMPKMSDTMEEGVIAAWNVKVGDKISSGDILAEVETDKATMDMESYYEGTLLYIGVEKGDAVPVNSIIAVVGEEGEDYKSLLDGEGGSGTKEEAAPAKEEAAEAAPAQSSEKIDTSGIKAQLVKMPLLSDTMTEGVIHAWLKKVGDKVESGDMLAEIETDKATMELEAYEEGTLLHIGVKEGEAVPVNSVIAVIGEEGADFETLLKAEAQADAAPVKEEKKEAAPAAASEAKKETPSAEKKEAAPASSSKSAGGRILASPLAKKLAEEKGIDIALVDGSGEGGRIIKVDIDNYVPAAAPAAAAPGAMAMPTGSESSEEIKLTQMRKAIARSLTDSQSTAVTFQLTMEINMDKAMQARASMNEISPVKISFNDLVVKACGVALRQHPNVNSSWRDDHIRRNKHVHIGMAVAIEDGLVVPVIRFADTLPLSTLAATTKDLGGKAKSGKLQPADWEGNTFTVSNLGMFGIEQFTSIINNPKNESCILSVGGIKETVAVKNGEFYATNIMKVTMTCDHRVVDGATGAAFLVTLKQLLEDPARMLV</sequence>
<comment type="similarity">
    <text evidence="2 5">Belongs to the 2-oxoacid dehydrogenase family.</text>
</comment>
<dbReference type="InterPro" id="IPR001078">
    <property type="entry name" value="2-oxoacid_DH_actylTfrase"/>
</dbReference>
<dbReference type="EMBL" id="LGTQ01000005">
    <property type="protein sequence ID" value="KPM50109.1"/>
    <property type="molecule type" value="Genomic_DNA"/>
</dbReference>
<dbReference type="AlphaFoldDB" id="A0A0P7C0G4"/>
<evidence type="ECO:0000256" key="2">
    <source>
        <dbReference type="ARBA" id="ARBA00007317"/>
    </source>
</evidence>
<dbReference type="PANTHER" id="PTHR23151">
    <property type="entry name" value="DIHYDROLIPOAMIDE ACETYL/SUCCINYL-TRANSFERASE-RELATED"/>
    <property type="match status" value="1"/>
</dbReference>
<evidence type="ECO:0000256" key="6">
    <source>
        <dbReference type="SAM" id="MobiDB-lite"/>
    </source>
</evidence>
<dbReference type="PROSITE" id="PS50968">
    <property type="entry name" value="BIOTINYL_LIPOYL"/>
    <property type="match status" value="2"/>
</dbReference>
<evidence type="ECO:0000256" key="1">
    <source>
        <dbReference type="ARBA" id="ARBA00001938"/>
    </source>
</evidence>
<evidence type="ECO:0000256" key="3">
    <source>
        <dbReference type="ARBA" id="ARBA00022823"/>
    </source>
</evidence>
<dbReference type="FunFam" id="2.40.50.100:FF:000010">
    <property type="entry name" value="Acetyltransferase component of pyruvate dehydrogenase complex"/>
    <property type="match status" value="1"/>
</dbReference>
<dbReference type="Gene3D" id="2.40.50.100">
    <property type="match status" value="2"/>
</dbReference>
<comment type="cofactor">
    <cofactor evidence="1 5">
        <name>(R)-lipoate</name>
        <dbReference type="ChEBI" id="CHEBI:83088"/>
    </cofactor>
</comment>
<comment type="caution">
    <text evidence="9">The sequence shown here is derived from an EMBL/GenBank/DDBJ whole genome shotgun (WGS) entry which is preliminary data.</text>
</comment>
<dbReference type="InterPro" id="IPR023213">
    <property type="entry name" value="CAT-like_dom_sf"/>
</dbReference>
<dbReference type="GO" id="GO:0045254">
    <property type="term" value="C:pyruvate dehydrogenase complex"/>
    <property type="evidence" value="ECO:0007669"/>
    <property type="project" value="InterPro"/>
</dbReference>
<keyword evidence="3 5" id="KW-0450">Lipoyl</keyword>
<feature type="domain" description="Lipoyl-binding" evidence="7">
    <location>
        <begin position="125"/>
        <end position="200"/>
    </location>
</feature>
<dbReference type="Pfam" id="PF02817">
    <property type="entry name" value="E3_binding"/>
    <property type="match status" value="1"/>
</dbReference>
<keyword evidence="5" id="KW-0808">Transferase</keyword>
<feature type="compositionally biased region" description="Basic and acidic residues" evidence="6">
    <location>
        <begin position="235"/>
        <end position="248"/>
    </location>
</feature>
<dbReference type="SUPFAM" id="SSF52777">
    <property type="entry name" value="CoA-dependent acyltransferases"/>
    <property type="match status" value="1"/>
</dbReference>
<dbReference type="Gene3D" id="3.30.559.10">
    <property type="entry name" value="Chloramphenicol acetyltransferase-like domain"/>
    <property type="match status" value="1"/>
</dbReference>
<evidence type="ECO:0000259" key="7">
    <source>
        <dbReference type="PROSITE" id="PS50968"/>
    </source>
</evidence>
<dbReference type="PATRIC" id="fig|1605367.3.peg.1688"/>
<feature type="domain" description="Lipoyl-binding" evidence="7">
    <location>
        <begin position="2"/>
        <end position="77"/>
    </location>
</feature>
<dbReference type="InterPro" id="IPR045257">
    <property type="entry name" value="E2/Pdx1"/>
</dbReference>
<dbReference type="PROSITE" id="PS00189">
    <property type="entry name" value="LIPOYL"/>
    <property type="match status" value="1"/>
</dbReference>
<dbReference type="RefSeq" id="WP_055145050.1">
    <property type="nucleotide sequence ID" value="NZ_JXSZ01000005.1"/>
</dbReference>
<dbReference type="SUPFAM" id="SSF47005">
    <property type="entry name" value="Peripheral subunit-binding domain of 2-oxo acid dehydrogenase complex"/>
    <property type="match status" value="1"/>
</dbReference>
<name>A0A0P7C0G4_9BACT</name>
<feature type="compositionally biased region" description="Basic and acidic residues" evidence="6">
    <location>
        <begin position="95"/>
        <end position="106"/>
    </location>
</feature>
<dbReference type="PROSITE" id="PS51826">
    <property type="entry name" value="PSBD"/>
    <property type="match status" value="1"/>
</dbReference>
<dbReference type="Pfam" id="PF00364">
    <property type="entry name" value="Biotin_lipoyl"/>
    <property type="match status" value="2"/>
</dbReference>
<dbReference type="InterPro" id="IPR004167">
    <property type="entry name" value="PSBD"/>
</dbReference>
<dbReference type="OrthoDB" id="9805770at2"/>
<dbReference type="SUPFAM" id="SSF51230">
    <property type="entry name" value="Single hybrid motif"/>
    <property type="match status" value="2"/>
</dbReference>
<feature type="domain" description="Peripheral subunit-binding (PSBD)" evidence="8">
    <location>
        <begin position="262"/>
        <end position="299"/>
    </location>
</feature>
<feature type="region of interest" description="Disordered" evidence="6">
    <location>
        <begin position="84"/>
        <end position="118"/>
    </location>
</feature>
<dbReference type="EC" id="2.3.1.-" evidence="5"/>
<dbReference type="Proteomes" id="UP000050454">
    <property type="component" value="Unassembled WGS sequence"/>
</dbReference>
<evidence type="ECO:0000313" key="10">
    <source>
        <dbReference type="Proteomes" id="UP000050454"/>
    </source>
</evidence>
<dbReference type="Pfam" id="PF00198">
    <property type="entry name" value="2-oxoacid_dh"/>
    <property type="match status" value="1"/>
</dbReference>
<dbReference type="PANTHER" id="PTHR23151:SF90">
    <property type="entry name" value="DIHYDROLIPOYLLYSINE-RESIDUE ACETYLTRANSFERASE COMPONENT OF PYRUVATE DEHYDROGENASE COMPLEX, MITOCHONDRIAL-RELATED"/>
    <property type="match status" value="1"/>
</dbReference>
<dbReference type="STRING" id="1605367.AFM12_01745"/>
<dbReference type="Gene3D" id="4.10.320.10">
    <property type="entry name" value="E3-binding domain"/>
    <property type="match status" value="1"/>
</dbReference>
<evidence type="ECO:0000259" key="8">
    <source>
        <dbReference type="PROSITE" id="PS51826"/>
    </source>
</evidence>
<dbReference type="CDD" id="cd06849">
    <property type="entry name" value="lipoyl_domain"/>
    <property type="match status" value="2"/>
</dbReference>
<keyword evidence="9" id="KW-0670">Pyruvate</keyword>
<protein>
    <recommendedName>
        <fullName evidence="5">Dihydrolipoamide acetyltransferase component of pyruvate dehydrogenase complex</fullName>
        <ecNumber evidence="5">2.3.1.-</ecNumber>
    </recommendedName>
</protein>
<proteinExistence type="inferred from homology"/>
<dbReference type="GO" id="GO:0016746">
    <property type="term" value="F:acyltransferase activity"/>
    <property type="evidence" value="ECO:0007669"/>
    <property type="project" value="UniProtKB-KW"/>
</dbReference>
<evidence type="ECO:0000256" key="4">
    <source>
        <dbReference type="ARBA" id="ARBA00025211"/>
    </source>
</evidence>
<gene>
    <name evidence="9" type="ORF">AFM12_01745</name>
</gene>
<dbReference type="GO" id="GO:0006086">
    <property type="term" value="P:pyruvate decarboxylation to acetyl-CoA"/>
    <property type="evidence" value="ECO:0007669"/>
    <property type="project" value="InterPro"/>
</dbReference>
<reference evidence="9 10" key="1">
    <citation type="submission" date="2015-07" db="EMBL/GenBank/DDBJ databases">
        <title>The draft genome sequence of Leadbetterella sp. JN14-9.</title>
        <authorList>
            <person name="Liu Y."/>
            <person name="Du J."/>
            <person name="Shao Z."/>
        </authorList>
    </citation>
    <scope>NUCLEOTIDE SEQUENCE [LARGE SCALE GENOMIC DNA]</scope>
    <source>
        <strain evidence="9 10">JN14-9</strain>
    </source>
</reference>
<evidence type="ECO:0000256" key="5">
    <source>
        <dbReference type="RuleBase" id="RU003423"/>
    </source>
</evidence>
<dbReference type="InterPro" id="IPR011053">
    <property type="entry name" value="Single_hybrid_motif"/>
</dbReference>
<feature type="region of interest" description="Disordered" evidence="6">
    <location>
        <begin position="216"/>
        <end position="258"/>
    </location>
</feature>
<dbReference type="InterPro" id="IPR036625">
    <property type="entry name" value="E3-bd_dom_sf"/>
</dbReference>